<dbReference type="Proteomes" id="UP000664698">
    <property type="component" value="Unassembled WGS sequence"/>
</dbReference>
<comment type="caution">
    <text evidence="2">The sequence shown here is derived from an EMBL/GenBank/DDBJ whole genome shotgun (WGS) entry which is preliminary data.</text>
</comment>
<feature type="domain" description="NADH:flavin oxidoreductase/NADH oxidase N-terminal" evidence="1">
    <location>
        <begin position="2"/>
        <end position="332"/>
    </location>
</feature>
<evidence type="ECO:0000313" key="2">
    <source>
        <dbReference type="EMBL" id="MBN7803264.1"/>
    </source>
</evidence>
<evidence type="ECO:0000313" key="3">
    <source>
        <dbReference type="Proteomes" id="UP000664698"/>
    </source>
</evidence>
<dbReference type="SUPFAM" id="SSF51395">
    <property type="entry name" value="FMN-linked oxidoreductases"/>
    <property type="match status" value="1"/>
</dbReference>
<dbReference type="Pfam" id="PF00724">
    <property type="entry name" value="Oxidored_FMN"/>
    <property type="match status" value="1"/>
</dbReference>
<gene>
    <name evidence="2" type="ORF">J0A67_20480</name>
</gene>
<dbReference type="PANTHER" id="PTHR22893">
    <property type="entry name" value="NADH OXIDOREDUCTASE-RELATED"/>
    <property type="match status" value="1"/>
</dbReference>
<evidence type="ECO:0000259" key="1">
    <source>
        <dbReference type="Pfam" id="PF00724"/>
    </source>
</evidence>
<dbReference type="CDD" id="cd02933">
    <property type="entry name" value="OYE_like_FMN"/>
    <property type="match status" value="1"/>
</dbReference>
<reference evidence="2 3" key="1">
    <citation type="submission" date="2021-03" db="EMBL/GenBank/DDBJ databases">
        <title>novel species isolated from a fishpond in China.</title>
        <authorList>
            <person name="Lu H."/>
            <person name="Cai Z."/>
        </authorList>
    </citation>
    <scope>NUCLEOTIDE SEQUENCE [LARGE SCALE GENOMIC DNA]</scope>
    <source>
        <strain evidence="2 3">JCM 31546</strain>
    </source>
</reference>
<dbReference type="InterPro" id="IPR045247">
    <property type="entry name" value="Oye-like"/>
</dbReference>
<dbReference type="PANTHER" id="PTHR22893:SF91">
    <property type="entry name" value="NADPH DEHYDROGENASE 2-RELATED"/>
    <property type="match status" value="1"/>
</dbReference>
<keyword evidence="3" id="KW-1185">Reference proteome</keyword>
<dbReference type="EMBL" id="JAFKCW010000005">
    <property type="protein sequence ID" value="MBN7803264.1"/>
    <property type="molecule type" value="Genomic_DNA"/>
</dbReference>
<dbReference type="InterPro" id="IPR013785">
    <property type="entry name" value="Aldolase_TIM"/>
</dbReference>
<sequence>MKLLTPTTIGDLQLKNRMVMAAMTRSRAPEDGLVQEMTATYYAQRSSAGLILSEATNISKDAIGSPFTPGLYTSGQVEAWKKVTETVHDEGGLIFAQLWHTGRVGHSVDRSNKLPLAPSAIAIEGQRHFTSEGMKDFETPREMSLEDIRQTILDYRQAALYAIEAGFDGVELHGANGYLPNQFLADSSNHRKDQYGGSVENRCRFMLEALETICEAIGSSKVGVKLSPLGTNNGIQLEDPVGTFSYLIEKINGLDLAFIELARRSPDADLLPRYPIENDVALFGDLVKTSLIANANYDRESGEKELIKGKADAISYARLFLANPDLPKRFELDADLNEADPKTMYGGTEKGYIDYPLLNQKVEV</sequence>
<accession>A0ABS3BZW4</accession>
<proteinExistence type="predicted"/>
<protein>
    <submittedName>
        <fullName evidence="2">Alkene reductase</fullName>
    </submittedName>
</protein>
<dbReference type="RefSeq" id="WP_206571256.1">
    <property type="nucleotide sequence ID" value="NZ_JAFKCW010000005.1"/>
</dbReference>
<dbReference type="InterPro" id="IPR001155">
    <property type="entry name" value="OxRdtase_FMN_N"/>
</dbReference>
<name>A0ABS3BZW4_9BACT</name>
<dbReference type="Gene3D" id="3.20.20.70">
    <property type="entry name" value="Aldolase class I"/>
    <property type="match status" value="1"/>
</dbReference>
<organism evidence="2 3">
    <name type="scientific">Algoriphagus aestuariicola</name>
    <dbReference type="NCBI Taxonomy" id="1852016"/>
    <lineage>
        <taxon>Bacteria</taxon>
        <taxon>Pseudomonadati</taxon>
        <taxon>Bacteroidota</taxon>
        <taxon>Cytophagia</taxon>
        <taxon>Cytophagales</taxon>
        <taxon>Cyclobacteriaceae</taxon>
        <taxon>Algoriphagus</taxon>
    </lineage>
</organism>